<proteinExistence type="predicted"/>
<dbReference type="PANTHER" id="PTHR15555">
    <property type="entry name" value="ZINC FINGER HIT DOMAIN CONTAINING PROTEIN 2 PROTEIN FON -RELATED"/>
    <property type="match status" value="1"/>
</dbReference>
<reference evidence="4" key="1">
    <citation type="submission" date="2014-01" db="EMBL/GenBank/DDBJ databases">
        <authorList>
            <person name="Aslett M."/>
        </authorList>
    </citation>
    <scope>NUCLEOTIDE SEQUENCE</scope>
    <source>
        <strain evidence="4">CDC</strain>
    </source>
</reference>
<dbReference type="InterPro" id="IPR007529">
    <property type="entry name" value="Znf_HIT"/>
</dbReference>
<feature type="domain" description="HIT-type" evidence="3">
    <location>
        <begin position="5"/>
        <end position="37"/>
    </location>
</feature>
<protein>
    <recommendedName>
        <fullName evidence="3">HIT-type domain-containing protein</fullName>
    </recommendedName>
</protein>
<dbReference type="VEuPathDB" id="PlasmoDB:PRG01_0919600"/>
<dbReference type="InterPro" id="IPR039646">
    <property type="entry name" value="ZNHIT2"/>
</dbReference>
<evidence type="ECO:0000259" key="3">
    <source>
        <dbReference type="PROSITE" id="PS51083"/>
    </source>
</evidence>
<evidence type="ECO:0000256" key="2">
    <source>
        <dbReference type="SAM" id="MobiDB-lite"/>
    </source>
</evidence>
<name>A0A060RSG5_PLARE</name>
<dbReference type="PROSITE" id="PS51083">
    <property type="entry name" value="ZF_HIT"/>
    <property type="match status" value="1"/>
</dbReference>
<keyword evidence="1" id="KW-0863">Zinc-finger</keyword>
<keyword evidence="1" id="KW-0479">Metal-binding</keyword>
<dbReference type="SUPFAM" id="SSF144232">
    <property type="entry name" value="HIT/MYND zinc finger-like"/>
    <property type="match status" value="1"/>
</dbReference>
<reference evidence="4" key="2">
    <citation type="submission" date="2014-05" db="EMBL/GenBank/DDBJ databases">
        <title>The genome sequences of chimpanzee malaria parasites reveal the path to human adaptation.</title>
        <authorList>
            <person name="Otto T.D."/>
            <person name="Rayner J.C."/>
            <person name="Boehme U."/>
            <person name="Pain A."/>
            <person name="Spottiswoode N."/>
            <person name="Sanders M."/>
            <person name="Quail M."/>
            <person name="Ollomo B."/>
            <person name="Renaud F."/>
            <person name="Thomas A.W."/>
            <person name="Prugnolle F."/>
            <person name="Conway D.J."/>
            <person name="Newbold C."/>
            <person name="Berriman M."/>
        </authorList>
    </citation>
    <scope>NUCLEOTIDE SEQUENCE [LARGE SCALE GENOMIC DNA]</scope>
    <source>
        <strain evidence="4">CDC</strain>
    </source>
</reference>
<dbReference type="GO" id="GO:0008270">
    <property type="term" value="F:zinc ion binding"/>
    <property type="evidence" value="ECO:0007669"/>
    <property type="project" value="UniProtKB-UniRule"/>
</dbReference>
<feature type="compositionally biased region" description="Acidic residues" evidence="2">
    <location>
        <begin position="103"/>
        <end position="142"/>
    </location>
</feature>
<dbReference type="PANTHER" id="PTHR15555:SF0">
    <property type="entry name" value="ZINC FINGER HIT DOMAIN-CONTAINING PROTEIN 2"/>
    <property type="match status" value="1"/>
</dbReference>
<dbReference type="VEuPathDB" id="PlasmoDB:PRCDC_0910200"/>
<dbReference type="CDD" id="cd23024">
    <property type="entry name" value="zf-HIT_ZNHIT2-3"/>
    <property type="match status" value="1"/>
</dbReference>
<dbReference type="Gene3D" id="3.30.60.190">
    <property type="match status" value="1"/>
</dbReference>
<dbReference type="Pfam" id="PF04438">
    <property type="entry name" value="zf-HIT"/>
    <property type="match status" value="1"/>
</dbReference>
<gene>
    <name evidence="4" type="ORF">PRCDC_0910200</name>
</gene>
<evidence type="ECO:0000313" key="4">
    <source>
        <dbReference type="EMBL" id="CDO64182.1"/>
    </source>
</evidence>
<keyword evidence="5" id="KW-1185">Reference proteome</keyword>
<dbReference type="Proteomes" id="UP000027581">
    <property type="component" value="Unassembled WGS sequence"/>
</dbReference>
<dbReference type="AlphaFoldDB" id="A0A060RSG5"/>
<accession>A0A060RSG5</accession>
<evidence type="ECO:0000256" key="1">
    <source>
        <dbReference type="PROSITE-ProRule" id="PRU00453"/>
    </source>
</evidence>
<dbReference type="EMBL" id="HG810770">
    <property type="protein sequence ID" value="CDO64182.1"/>
    <property type="molecule type" value="Genomic_DNA"/>
</dbReference>
<dbReference type="PhylomeDB" id="A0A060RSG5"/>
<organism evidence="4 5">
    <name type="scientific">Plasmodium reichenowi</name>
    <dbReference type="NCBI Taxonomy" id="5854"/>
    <lineage>
        <taxon>Eukaryota</taxon>
        <taxon>Sar</taxon>
        <taxon>Alveolata</taxon>
        <taxon>Apicomplexa</taxon>
        <taxon>Aconoidasida</taxon>
        <taxon>Haemosporida</taxon>
        <taxon>Plasmodiidae</taxon>
        <taxon>Plasmodium</taxon>
        <taxon>Plasmodium (Laverania)</taxon>
    </lineage>
</organism>
<keyword evidence="1" id="KW-0862">Zinc</keyword>
<evidence type="ECO:0000313" key="5">
    <source>
        <dbReference type="Proteomes" id="UP000027581"/>
    </source>
</evidence>
<sequence>MRKTCEVCKNKTFQYVCPSCEIVYCSVECYKLHNSSCVKTFLDNQVNENIKNNELTDFDIKEFKFKLKKFYNLQDEADHKNESFNFNGINGYKSPEKKQGKNDDDDDGDNDGDNDDGDNDDDNDDNYNDDNYNDNYNDDNYNDDNYNNDNIKSMKDCGHLKKWYISNKRYKVLTELALKDEIKLENLNEKEKKQFFSFIKNNDMNLYIEGYEPWWLKCVIKKMKIPKEHICCIKKVNDNVIYIIIEIIYGYCYLHRIYNKSINNKEFCYNLLYISDSLNRFNIPQTNVLNTINNIFNKIIENDELIREKNVLYNVITDVTKILNLKELILRCLYESKQIFKKEIHKIQLYKEKLCKKNNITTKIVQIMQEEKLFKYVNKKIKFLYSYSYYHFDNFQDIHKHLTNFYNEHKKFVIHNEKREITLEKP</sequence>
<feature type="region of interest" description="Disordered" evidence="2">
    <location>
        <begin position="84"/>
        <end position="145"/>
    </location>
</feature>